<gene>
    <name evidence="2" type="ORF">PY092_02870</name>
</gene>
<evidence type="ECO:0000256" key="1">
    <source>
        <dbReference type="SAM" id="SignalP"/>
    </source>
</evidence>
<protein>
    <submittedName>
        <fullName evidence="2">Uncharacterized protein</fullName>
    </submittedName>
</protein>
<feature type="chain" id="PRO_5045683617" evidence="1">
    <location>
        <begin position="20"/>
        <end position="230"/>
    </location>
</feature>
<name>A0ABT5XV65_9FLAO</name>
<proteinExistence type="predicted"/>
<evidence type="ECO:0000313" key="3">
    <source>
        <dbReference type="Proteomes" id="UP001221366"/>
    </source>
</evidence>
<reference evidence="2 3" key="1">
    <citation type="submission" date="2023-03" db="EMBL/GenBank/DDBJ databases">
        <title>Muricauda XX sp. nov. and Muricauda XXX sp. nov., two novel species isolated from Okinawa Trough.</title>
        <authorList>
            <person name="Cao W."/>
            <person name="Deng X."/>
        </authorList>
    </citation>
    <scope>NUCLEOTIDE SEQUENCE [LARGE SCALE GENOMIC DNA]</scope>
    <source>
        <strain evidence="2 3">334s03</strain>
    </source>
</reference>
<accession>A0ABT5XV65</accession>
<dbReference type="Proteomes" id="UP001221366">
    <property type="component" value="Unassembled WGS sequence"/>
</dbReference>
<keyword evidence="3" id="KW-1185">Reference proteome</keyword>
<keyword evidence="1" id="KW-0732">Signal</keyword>
<evidence type="ECO:0000313" key="2">
    <source>
        <dbReference type="EMBL" id="MDF0715080.1"/>
    </source>
</evidence>
<comment type="caution">
    <text evidence="2">The sequence shown here is derived from an EMBL/GenBank/DDBJ whole genome shotgun (WGS) entry which is preliminary data.</text>
</comment>
<sequence>MKNLFFFLVVAILPLAVVAQNITPDVVRTVDVNLQVQKNRGEVYDTYVGVDGSPYMNDDFMPAMLYPDEKLYLARYNAKDDEIEVQLAEDKILVLDNSRRDYKMVFRDSDLTYTTLYNQGEKMSGFYVEVVTTDRISVYKKQTKRFVEGREAVDNFSKNKDAYFTEASETFYIQMKEDGPIQEMPTKRKKFSKLFDSKEDEIDDYIKDNDIDLEEESGIKKVVGFIITSK</sequence>
<dbReference type="EMBL" id="JARFVB010000001">
    <property type="protein sequence ID" value="MDF0715080.1"/>
    <property type="molecule type" value="Genomic_DNA"/>
</dbReference>
<organism evidence="2 3">
    <name type="scientific">Flagellimonas yonaguniensis</name>
    <dbReference type="NCBI Taxonomy" id="3031325"/>
    <lineage>
        <taxon>Bacteria</taxon>
        <taxon>Pseudomonadati</taxon>
        <taxon>Bacteroidota</taxon>
        <taxon>Flavobacteriia</taxon>
        <taxon>Flavobacteriales</taxon>
        <taxon>Flavobacteriaceae</taxon>
        <taxon>Flagellimonas</taxon>
    </lineage>
</organism>
<feature type="signal peptide" evidence="1">
    <location>
        <begin position="1"/>
        <end position="19"/>
    </location>
</feature>
<dbReference type="RefSeq" id="WP_275614344.1">
    <property type="nucleotide sequence ID" value="NZ_JARFVB010000001.1"/>
</dbReference>